<reference evidence="2" key="1">
    <citation type="journal article" date="2022" name="bioRxiv">
        <title>Sequencing and chromosome-scale assembly of the giantPleurodeles waltlgenome.</title>
        <authorList>
            <person name="Brown T."/>
            <person name="Elewa A."/>
            <person name="Iarovenko S."/>
            <person name="Subramanian E."/>
            <person name="Araus A.J."/>
            <person name="Petzold A."/>
            <person name="Susuki M."/>
            <person name="Suzuki K.-i.T."/>
            <person name="Hayashi T."/>
            <person name="Toyoda A."/>
            <person name="Oliveira C."/>
            <person name="Osipova E."/>
            <person name="Leigh N.D."/>
            <person name="Simon A."/>
            <person name="Yun M.H."/>
        </authorList>
    </citation>
    <scope>NUCLEOTIDE SEQUENCE</scope>
    <source>
        <strain evidence="2">20211129_DDA</strain>
        <tissue evidence="2">Liver</tissue>
    </source>
</reference>
<gene>
    <name evidence="2" type="ORF">NDU88_003039</name>
</gene>
<protein>
    <submittedName>
        <fullName evidence="2">Uncharacterized protein</fullName>
    </submittedName>
</protein>
<comment type="caution">
    <text evidence="2">The sequence shown here is derived from an EMBL/GenBank/DDBJ whole genome shotgun (WGS) entry which is preliminary data.</text>
</comment>
<proteinExistence type="predicted"/>
<dbReference type="AlphaFoldDB" id="A0AAV7P8V9"/>
<dbReference type="EMBL" id="JANPWB010000011">
    <property type="protein sequence ID" value="KAJ1124590.1"/>
    <property type="molecule type" value="Genomic_DNA"/>
</dbReference>
<feature type="compositionally biased region" description="Basic and acidic residues" evidence="1">
    <location>
        <begin position="54"/>
        <end position="63"/>
    </location>
</feature>
<evidence type="ECO:0000256" key="1">
    <source>
        <dbReference type="SAM" id="MobiDB-lite"/>
    </source>
</evidence>
<dbReference type="Proteomes" id="UP001066276">
    <property type="component" value="Chromosome 7"/>
</dbReference>
<evidence type="ECO:0000313" key="2">
    <source>
        <dbReference type="EMBL" id="KAJ1124590.1"/>
    </source>
</evidence>
<keyword evidence="3" id="KW-1185">Reference proteome</keyword>
<name>A0AAV7P8V9_PLEWA</name>
<feature type="region of interest" description="Disordered" evidence="1">
    <location>
        <begin position="34"/>
        <end position="66"/>
    </location>
</feature>
<accession>A0AAV7P8V9</accession>
<sequence>MNTFPLILPILDKKEWAGSHWDFYVQTAFVIGRKPEDKENSGEGAQDFIGRTPMTKEDIREKLPSGAVECRTTEDFPIAPNIPQRENKSRCVHVETGLWRRCRERREVASAGVCKAAGFEGGDGV</sequence>
<organism evidence="2 3">
    <name type="scientific">Pleurodeles waltl</name>
    <name type="common">Iberian ribbed newt</name>
    <dbReference type="NCBI Taxonomy" id="8319"/>
    <lineage>
        <taxon>Eukaryota</taxon>
        <taxon>Metazoa</taxon>
        <taxon>Chordata</taxon>
        <taxon>Craniata</taxon>
        <taxon>Vertebrata</taxon>
        <taxon>Euteleostomi</taxon>
        <taxon>Amphibia</taxon>
        <taxon>Batrachia</taxon>
        <taxon>Caudata</taxon>
        <taxon>Salamandroidea</taxon>
        <taxon>Salamandridae</taxon>
        <taxon>Pleurodelinae</taxon>
        <taxon>Pleurodeles</taxon>
    </lineage>
</organism>
<evidence type="ECO:0000313" key="3">
    <source>
        <dbReference type="Proteomes" id="UP001066276"/>
    </source>
</evidence>